<proteinExistence type="predicted"/>
<accession>D0KQ19</accession>
<name>D0KQ19_SACS9</name>
<gene>
    <name evidence="1" type="ordered locus">Ssol_2846</name>
</gene>
<protein>
    <submittedName>
        <fullName evidence="1">Uncharacterized protein</fullName>
    </submittedName>
</protein>
<dbReference type="HOGENOM" id="CLU_3387527_0_0_2"/>
<sequence>MAMLLLREITLDRFGIVWTFLLLNKVSKIRYS</sequence>
<organism evidence="1">
    <name type="scientific">Saccharolobus solfataricus (strain 98/2)</name>
    <name type="common">Sulfolobus solfataricus</name>
    <dbReference type="NCBI Taxonomy" id="555311"/>
    <lineage>
        <taxon>Archaea</taxon>
        <taxon>Thermoproteota</taxon>
        <taxon>Thermoprotei</taxon>
        <taxon>Sulfolobales</taxon>
        <taxon>Sulfolobaceae</taxon>
        <taxon>Saccharolobus</taxon>
    </lineage>
</organism>
<evidence type="ECO:0000313" key="1">
    <source>
        <dbReference type="EMBL" id="ACX92923.1"/>
    </source>
</evidence>
<dbReference type="KEGG" id="sol:Ssol_2846"/>
<reference evidence="1" key="1">
    <citation type="submission" date="2009-10" db="EMBL/GenBank/DDBJ databases">
        <title>Complete sequence of Sulfolobus solfataricus 98/2.</title>
        <authorList>
            <consortium name="US DOE Joint Genome Institute"/>
            <person name="Lucas S."/>
            <person name="Copeland A."/>
            <person name="Lapidus A."/>
            <person name="Glavina del Rio T."/>
            <person name="Tice H."/>
            <person name="Bruce D."/>
            <person name="Goodwin L."/>
            <person name="Pitluck S."/>
            <person name="Munk A.C."/>
            <person name="Brettin T."/>
            <person name="Detter J.C."/>
            <person name="Han C."/>
            <person name="Tapia R."/>
            <person name="Larimer F."/>
            <person name="Land M."/>
            <person name="Hauser L."/>
            <person name="Kyrpides N."/>
            <person name="Ovchinnikova G."/>
            <person name="Mead D."/>
        </authorList>
    </citation>
    <scope>NUCLEOTIDE SEQUENCE [LARGE SCALE GENOMIC DNA]</scope>
    <source>
        <strain evidence="1">98/2</strain>
    </source>
</reference>
<dbReference type="EMBL" id="CP001800">
    <property type="protein sequence ID" value="ACX92923.1"/>
    <property type="molecule type" value="Genomic_DNA"/>
</dbReference>
<dbReference type="AlphaFoldDB" id="D0KQ19"/>